<reference evidence="2" key="2">
    <citation type="journal article" date="2017" name="Nat. Plants">
        <title>The Aegilops tauschii genome reveals multiple impacts of transposons.</title>
        <authorList>
            <person name="Zhao G."/>
            <person name="Zou C."/>
            <person name="Li K."/>
            <person name="Wang K."/>
            <person name="Li T."/>
            <person name="Gao L."/>
            <person name="Zhang X."/>
            <person name="Wang H."/>
            <person name="Yang Z."/>
            <person name="Liu X."/>
            <person name="Jiang W."/>
            <person name="Mao L."/>
            <person name="Kong X."/>
            <person name="Jiao Y."/>
            <person name="Jia J."/>
        </authorList>
    </citation>
    <scope>NUCLEOTIDE SEQUENCE [LARGE SCALE GENOMIC DNA]</scope>
    <source>
        <strain evidence="2">cv. AL8/78</strain>
    </source>
</reference>
<dbReference type="AlphaFoldDB" id="A0A453HAX2"/>
<organism evidence="1 2">
    <name type="scientific">Aegilops tauschii subsp. strangulata</name>
    <name type="common">Goatgrass</name>
    <dbReference type="NCBI Taxonomy" id="200361"/>
    <lineage>
        <taxon>Eukaryota</taxon>
        <taxon>Viridiplantae</taxon>
        <taxon>Streptophyta</taxon>
        <taxon>Embryophyta</taxon>
        <taxon>Tracheophyta</taxon>
        <taxon>Spermatophyta</taxon>
        <taxon>Magnoliopsida</taxon>
        <taxon>Liliopsida</taxon>
        <taxon>Poales</taxon>
        <taxon>Poaceae</taxon>
        <taxon>BOP clade</taxon>
        <taxon>Pooideae</taxon>
        <taxon>Triticodae</taxon>
        <taxon>Triticeae</taxon>
        <taxon>Triticinae</taxon>
        <taxon>Aegilops</taxon>
    </lineage>
</organism>
<protein>
    <submittedName>
        <fullName evidence="1">Uncharacterized protein</fullName>
    </submittedName>
</protein>
<accession>A0A453HAX2</accession>
<evidence type="ECO:0000313" key="1">
    <source>
        <dbReference type="EnsemblPlants" id="AET4Gv20128100.10"/>
    </source>
</evidence>
<proteinExistence type="predicted"/>
<name>A0A453HAX2_AEGTS</name>
<reference evidence="1" key="5">
    <citation type="journal article" date="2021" name="G3 (Bethesda)">
        <title>Aegilops tauschii genome assembly Aet v5.0 features greater sequence contiguity and improved annotation.</title>
        <authorList>
            <person name="Wang L."/>
            <person name="Zhu T."/>
            <person name="Rodriguez J.C."/>
            <person name="Deal K.R."/>
            <person name="Dubcovsky J."/>
            <person name="McGuire P.E."/>
            <person name="Lux T."/>
            <person name="Spannagl M."/>
            <person name="Mayer K.F.X."/>
            <person name="Baldrich P."/>
            <person name="Meyers B.C."/>
            <person name="Huo N."/>
            <person name="Gu Y.Q."/>
            <person name="Zhou H."/>
            <person name="Devos K.M."/>
            <person name="Bennetzen J.L."/>
            <person name="Unver T."/>
            <person name="Budak H."/>
            <person name="Gulick P.J."/>
            <person name="Galiba G."/>
            <person name="Kalapos B."/>
            <person name="Nelson D.R."/>
            <person name="Li P."/>
            <person name="You F.M."/>
            <person name="Luo M.C."/>
            <person name="Dvorak J."/>
        </authorList>
    </citation>
    <scope>NUCLEOTIDE SEQUENCE [LARGE SCALE GENOMIC DNA]</scope>
    <source>
        <strain evidence="1">cv. AL8/78</strain>
    </source>
</reference>
<dbReference type="Gramene" id="AET4Gv20128100.10">
    <property type="protein sequence ID" value="AET4Gv20128100.10"/>
    <property type="gene ID" value="AET4Gv20128100"/>
</dbReference>
<dbReference type="EnsemblPlants" id="AET4Gv20128100.10">
    <property type="protein sequence ID" value="AET4Gv20128100.10"/>
    <property type="gene ID" value="AET4Gv20128100"/>
</dbReference>
<evidence type="ECO:0000313" key="2">
    <source>
        <dbReference type="Proteomes" id="UP000015105"/>
    </source>
</evidence>
<sequence>MHFAFLIRIIRLLKHIHRSFNIGRLRAHAPLCPGVLDDTYALCMAGKQKVVTLLHLIVAYKDETENPSLASEVAGMPRVGRVT</sequence>
<reference evidence="2" key="1">
    <citation type="journal article" date="2014" name="Science">
        <title>Ancient hybridizations among the ancestral genomes of bread wheat.</title>
        <authorList>
            <consortium name="International Wheat Genome Sequencing Consortium,"/>
            <person name="Marcussen T."/>
            <person name="Sandve S.R."/>
            <person name="Heier L."/>
            <person name="Spannagl M."/>
            <person name="Pfeifer M."/>
            <person name="Jakobsen K.S."/>
            <person name="Wulff B.B."/>
            <person name="Steuernagel B."/>
            <person name="Mayer K.F."/>
            <person name="Olsen O.A."/>
        </authorList>
    </citation>
    <scope>NUCLEOTIDE SEQUENCE [LARGE SCALE GENOMIC DNA]</scope>
    <source>
        <strain evidence="2">cv. AL8/78</strain>
    </source>
</reference>
<reference evidence="1" key="3">
    <citation type="journal article" date="2017" name="Nature">
        <title>Genome sequence of the progenitor of the wheat D genome Aegilops tauschii.</title>
        <authorList>
            <person name="Luo M.C."/>
            <person name="Gu Y.Q."/>
            <person name="Puiu D."/>
            <person name="Wang H."/>
            <person name="Twardziok S.O."/>
            <person name="Deal K.R."/>
            <person name="Huo N."/>
            <person name="Zhu T."/>
            <person name="Wang L."/>
            <person name="Wang Y."/>
            <person name="McGuire P.E."/>
            <person name="Liu S."/>
            <person name="Long H."/>
            <person name="Ramasamy R.K."/>
            <person name="Rodriguez J.C."/>
            <person name="Van S.L."/>
            <person name="Yuan L."/>
            <person name="Wang Z."/>
            <person name="Xia Z."/>
            <person name="Xiao L."/>
            <person name="Anderson O.D."/>
            <person name="Ouyang S."/>
            <person name="Liang Y."/>
            <person name="Zimin A.V."/>
            <person name="Pertea G."/>
            <person name="Qi P."/>
            <person name="Bennetzen J.L."/>
            <person name="Dai X."/>
            <person name="Dawson M.W."/>
            <person name="Muller H.G."/>
            <person name="Kugler K."/>
            <person name="Rivarola-Duarte L."/>
            <person name="Spannagl M."/>
            <person name="Mayer K.F.X."/>
            <person name="Lu F.H."/>
            <person name="Bevan M.W."/>
            <person name="Leroy P."/>
            <person name="Li P."/>
            <person name="You F.M."/>
            <person name="Sun Q."/>
            <person name="Liu Z."/>
            <person name="Lyons E."/>
            <person name="Wicker T."/>
            <person name="Salzberg S.L."/>
            <person name="Devos K.M."/>
            <person name="Dvorak J."/>
        </authorList>
    </citation>
    <scope>NUCLEOTIDE SEQUENCE [LARGE SCALE GENOMIC DNA]</scope>
    <source>
        <strain evidence="1">cv. AL8/78</strain>
    </source>
</reference>
<reference evidence="1" key="4">
    <citation type="submission" date="2019-03" db="UniProtKB">
        <authorList>
            <consortium name="EnsemblPlants"/>
        </authorList>
    </citation>
    <scope>IDENTIFICATION</scope>
</reference>
<dbReference type="Proteomes" id="UP000015105">
    <property type="component" value="Chromosome 4D"/>
</dbReference>
<keyword evidence="2" id="KW-1185">Reference proteome</keyword>